<evidence type="ECO:0000256" key="1">
    <source>
        <dbReference type="ARBA" id="ARBA00012513"/>
    </source>
</evidence>
<feature type="compositionally biased region" description="Basic residues" evidence="11">
    <location>
        <begin position="312"/>
        <end position="323"/>
    </location>
</feature>
<dbReference type="InterPro" id="IPR008271">
    <property type="entry name" value="Ser/Thr_kinase_AS"/>
</dbReference>
<keyword evidence="6 10" id="KW-0067">ATP-binding</keyword>
<dbReference type="SUPFAM" id="SSF56112">
    <property type="entry name" value="Protein kinase-like (PK-like)"/>
    <property type="match status" value="1"/>
</dbReference>
<keyword evidence="7" id="KW-0675">Receptor</keyword>
<evidence type="ECO:0000256" key="7">
    <source>
        <dbReference type="ARBA" id="ARBA00023170"/>
    </source>
</evidence>
<dbReference type="FunFam" id="1.10.510.10:FF:000021">
    <property type="entry name" value="Serine/threonine protein kinase"/>
    <property type="match status" value="1"/>
</dbReference>
<evidence type="ECO:0000256" key="12">
    <source>
        <dbReference type="SAM" id="Phobius"/>
    </source>
</evidence>
<dbReference type="Proteomes" id="UP000230956">
    <property type="component" value="Unassembled WGS sequence"/>
</dbReference>
<dbReference type="AlphaFoldDB" id="A0A2M7T797"/>
<dbReference type="Pfam" id="PF00069">
    <property type="entry name" value="Pkinase"/>
    <property type="match status" value="1"/>
</dbReference>
<keyword evidence="5" id="KW-0418">Kinase</keyword>
<feature type="binding site" evidence="10">
    <location>
        <position position="39"/>
    </location>
    <ligand>
        <name>ATP</name>
        <dbReference type="ChEBI" id="CHEBI:30616"/>
    </ligand>
</feature>
<feature type="transmembrane region" description="Helical" evidence="12">
    <location>
        <begin position="329"/>
        <end position="351"/>
    </location>
</feature>
<feature type="compositionally biased region" description="Basic and acidic residues" evidence="11">
    <location>
        <begin position="295"/>
        <end position="307"/>
    </location>
</feature>
<dbReference type="GO" id="GO:0005524">
    <property type="term" value="F:ATP binding"/>
    <property type="evidence" value="ECO:0007669"/>
    <property type="project" value="UniProtKB-UniRule"/>
</dbReference>
<keyword evidence="4 10" id="KW-0547">Nucleotide-binding</keyword>
<dbReference type="GO" id="GO:0004674">
    <property type="term" value="F:protein serine/threonine kinase activity"/>
    <property type="evidence" value="ECO:0007669"/>
    <property type="project" value="UniProtKB-KW"/>
</dbReference>
<dbReference type="InterPro" id="IPR017441">
    <property type="entry name" value="Protein_kinase_ATP_BS"/>
</dbReference>
<comment type="catalytic activity">
    <reaction evidence="9">
        <text>L-seryl-[protein] + ATP = O-phospho-L-seryl-[protein] + ADP + H(+)</text>
        <dbReference type="Rhea" id="RHEA:17989"/>
        <dbReference type="Rhea" id="RHEA-COMP:9863"/>
        <dbReference type="Rhea" id="RHEA-COMP:11604"/>
        <dbReference type="ChEBI" id="CHEBI:15378"/>
        <dbReference type="ChEBI" id="CHEBI:29999"/>
        <dbReference type="ChEBI" id="CHEBI:30616"/>
        <dbReference type="ChEBI" id="CHEBI:83421"/>
        <dbReference type="ChEBI" id="CHEBI:456216"/>
        <dbReference type="EC" id="2.7.11.1"/>
    </reaction>
</comment>
<evidence type="ECO:0000313" key="14">
    <source>
        <dbReference type="EMBL" id="PIZ36437.1"/>
    </source>
</evidence>
<dbReference type="GO" id="GO:0045717">
    <property type="term" value="P:negative regulation of fatty acid biosynthetic process"/>
    <property type="evidence" value="ECO:0007669"/>
    <property type="project" value="UniProtKB-ARBA"/>
</dbReference>
<dbReference type="InterPro" id="IPR011009">
    <property type="entry name" value="Kinase-like_dom_sf"/>
</dbReference>
<dbReference type="SMART" id="SM00220">
    <property type="entry name" value="S_TKc"/>
    <property type="match status" value="1"/>
</dbReference>
<dbReference type="PANTHER" id="PTHR43289:SF34">
    <property type="entry name" value="SERINE_THREONINE-PROTEIN KINASE YBDM-RELATED"/>
    <property type="match status" value="1"/>
</dbReference>
<comment type="caution">
    <text evidence="14">The sequence shown here is derived from an EMBL/GenBank/DDBJ whole genome shotgun (WGS) entry which is preliminary data.</text>
</comment>
<feature type="compositionally biased region" description="Basic residues" evidence="11">
    <location>
        <begin position="284"/>
        <end position="294"/>
    </location>
</feature>
<evidence type="ECO:0000256" key="3">
    <source>
        <dbReference type="ARBA" id="ARBA00022679"/>
    </source>
</evidence>
<dbReference type="PANTHER" id="PTHR43289">
    <property type="entry name" value="MITOGEN-ACTIVATED PROTEIN KINASE KINASE KINASE 20-RELATED"/>
    <property type="match status" value="1"/>
</dbReference>
<dbReference type="SUPFAM" id="SSF49785">
    <property type="entry name" value="Galactose-binding domain-like"/>
    <property type="match status" value="1"/>
</dbReference>
<dbReference type="PROSITE" id="PS50011">
    <property type="entry name" value="PROTEIN_KINASE_DOM"/>
    <property type="match status" value="1"/>
</dbReference>
<reference evidence="15" key="1">
    <citation type="submission" date="2017-09" db="EMBL/GenBank/DDBJ databases">
        <title>Depth-based differentiation of microbial function through sediment-hosted aquifers and enrichment of novel symbionts in the deep terrestrial subsurface.</title>
        <authorList>
            <person name="Probst A.J."/>
            <person name="Ladd B."/>
            <person name="Jarett J.K."/>
            <person name="Geller-Mcgrath D.E."/>
            <person name="Sieber C.M.K."/>
            <person name="Emerson J.B."/>
            <person name="Anantharaman K."/>
            <person name="Thomas B.C."/>
            <person name="Malmstrom R."/>
            <person name="Stieglmeier M."/>
            <person name="Klingl A."/>
            <person name="Woyke T."/>
            <person name="Ryan C.M."/>
            <person name="Banfield J.F."/>
        </authorList>
    </citation>
    <scope>NUCLEOTIDE SEQUENCE [LARGE SCALE GENOMIC DNA]</scope>
</reference>
<evidence type="ECO:0000256" key="11">
    <source>
        <dbReference type="SAM" id="MobiDB-lite"/>
    </source>
</evidence>
<keyword evidence="3" id="KW-0808">Transferase</keyword>
<protein>
    <recommendedName>
        <fullName evidence="1">non-specific serine/threonine protein kinase</fullName>
        <ecNumber evidence="1">2.7.11.1</ecNumber>
    </recommendedName>
</protein>
<organism evidence="14 15">
    <name type="scientific">Candidatus Aquicultor secundus</name>
    <dbReference type="NCBI Taxonomy" id="1973895"/>
    <lineage>
        <taxon>Bacteria</taxon>
        <taxon>Bacillati</taxon>
        <taxon>Actinomycetota</taxon>
        <taxon>Candidatus Aquicultoria</taxon>
        <taxon>Candidatus Aquicultorales</taxon>
        <taxon>Candidatus Aquicultoraceae</taxon>
        <taxon>Candidatus Aquicultor</taxon>
    </lineage>
</organism>
<dbReference type="Gene3D" id="3.30.200.20">
    <property type="entry name" value="Phosphorylase Kinase, domain 1"/>
    <property type="match status" value="1"/>
</dbReference>
<evidence type="ECO:0000256" key="9">
    <source>
        <dbReference type="ARBA" id="ARBA00048679"/>
    </source>
</evidence>
<keyword evidence="12" id="KW-0472">Membrane</keyword>
<sequence>MQGQVINGRYTIDKAIGRGGMAVVYKAFDSVLEREIAIKILHGQFTDNAHFIERFRREAYAAASLIHPNITTIYDTGDANGIYYIVMEYVEGITLKQMIEERAPLPVNEAVYIAGQAAEALGHAHERAIIHRDIKPQNILLADEYVVKVTDFGIARALMMPGLTQTGKILGTARYISPEQARGRQADSRSDIYSLGVILYEMLTGRAPFEGTTSVEVAGKHVTEKPTPVRELNPKVPPILEIIVDKLLSKDPDDRYQDVNKLLEDLAFWDSPEKQELLESSPRTKAKFARKKRARKDEAYPGTESKKSAPARSRRPNPRRRRKRKRLTVFAKALIAVCVLAIIGALIYFAGAGGDYTAVAKKRPIQRIKLDTIKEPQFGSLKPADVVDYDPNGNGDENPDQVGNIIDGNPDTAWSTESYKSSSFGEHKGGVGVYMDYGKAVEVQGLVITSSGNWSGAIKGSNDVLEWKTLKQVKNASKEMSFKITGVPFRYYLIWITKLPARGSGKCRAKIYEVKASGRAF</sequence>
<dbReference type="FunFam" id="3.30.200.20:FF:000035">
    <property type="entry name" value="Serine/threonine protein kinase Stk1"/>
    <property type="match status" value="1"/>
</dbReference>
<dbReference type="InterPro" id="IPR008979">
    <property type="entry name" value="Galactose-bd-like_sf"/>
</dbReference>
<accession>A0A2M7T797</accession>
<keyword evidence="12" id="KW-0812">Transmembrane</keyword>
<evidence type="ECO:0000256" key="2">
    <source>
        <dbReference type="ARBA" id="ARBA00022527"/>
    </source>
</evidence>
<dbReference type="PROSITE" id="PS00108">
    <property type="entry name" value="PROTEIN_KINASE_ST"/>
    <property type="match status" value="1"/>
</dbReference>
<gene>
    <name evidence="14" type="ORF">COY37_08605</name>
</gene>
<comment type="catalytic activity">
    <reaction evidence="8">
        <text>L-threonyl-[protein] + ATP = O-phospho-L-threonyl-[protein] + ADP + H(+)</text>
        <dbReference type="Rhea" id="RHEA:46608"/>
        <dbReference type="Rhea" id="RHEA-COMP:11060"/>
        <dbReference type="Rhea" id="RHEA-COMP:11605"/>
        <dbReference type="ChEBI" id="CHEBI:15378"/>
        <dbReference type="ChEBI" id="CHEBI:30013"/>
        <dbReference type="ChEBI" id="CHEBI:30616"/>
        <dbReference type="ChEBI" id="CHEBI:61977"/>
        <dbReference type="ChEBI" id="CHEBI:456216"/>
        <dbReference type="EC" id="2.7.11.1"/>
    </reaction>
</comment>
<name>A0A2M7T797_9ACTN</name>
<dbReference type="PROSITE" id="PS00107">
    <property type="entry name" value="PROTEIN_KINASE_ATP"/>
    <property type="match status" value="1"/>
</dbReference>
<evidence type="ECO:0000256" key="4">
    <source>
        <dbReference type="ARBA" id="ARBA00022741"/>
    </source>
</evidence>
<feature type="domain" description="Protein kinase" evidence="13">
    <location>
        <begin position="10"/>
        <end position="268"/>
    </location>
</feature>
<evidence type="ECO:0000256" key="5">
    <source>
        <dbReference type="ARBA" id="ARBA00022777"/>
    </source>
</evidence>
<dbReference type="Gene3D" id="2.60.120.260">
    <property type="entry name" value="Galactose-binding domain-like"/>
    <property type="match status" value="1"/>
</dbReference>
<dbReference type="EC" id="2.7.11.1" evidence="1"/>
<dbReference type="EMBL" id="PFNG01000203">
    <property type="protein sequence ID" value="PIZ36437.1"/>
    <property type="molecule type" value="Genomic_DNA"/>
</dbReference>
<proteinExistence type="predicted"/>
<feature type="region of interest" description="Disordered" evidence="11">
    <location>
        <begin position="279"/>
        <end position="323"/>
    </location>
</feature>
<dbReference type="InterPro" id="IPR000719">
    <property type="entry name" value="Prot_kinase_dom"/>
</dbReference>
<dbReference type="CDD" id="cd14014">
    <property type="entry name" value="STKc_PknB_like"/>
    <property type="match status" value="1"/>
</dbReference>
<dbReference type="Gene3D" id="1.10.510.10">
    <property type="entry name" value="Transferase(Phosphotransferase) domain 1"/>
    <property type="match status" value="1"/>
</dbReference>
<dbReference type="RefSeq" id="WP_286678436.1">
    <property type="nucleotide sequence ID" value="NZ_MNXI01000082.1"/>
</dbReference>
<evidence type="ECO:0000256" key="6">
    <source>
        <dbReference type="ARBA" id="ARBA00022840"/>
    </source>
</evidence>
<evidence type="ECO:0000256" key="8">
    <source>
        <dbReference type="ARBA" id="ARBA00047899"/>
    </source>
</evidence>
<keyword evidence="2" id="KW-0723">Serine/threonine-protein kinase</keyword>
<evidence type="ECO:0000259" key="13">
    <source>
        <dbReference type="PROSITE" id="PS50011"/>
    </source>
</evidence>
<evidence type="ECO:0000256" key="10">
    <source>
        <dbReference type="PROSITE-ProRule" id="PRU10141"/>
    </source>
</evidence>
<evidence type="ECO:0000313" key="15">
    <source>
        <dbReference type="Proteomes" id="UP000230956"/>
    </source>
</evidence>
<keyword evidence="12" id="KW-1133">Transmembrane helix</keyword>